<evidence type="ECO:0000313" key="6">
    <source>
        <dbReference type="Proteomes" id="UP000324897"/>
    </source>
</evidence>
<proteinExistence type="inferred from homology"/>
<dbReference type="PANTHER" id="PTHR45666">
    <property type="entry name" value="TYPE IV INOSITOL POLYPHOSPHATE 5-PHOSPHATASE 9"/>
    <property type="match status" value="1"/>
</dbReference>
<sequence>KARAAIIIFLARPRAWCRLFWRATAAAHMASSSSSLSSSPLSPSLQARQDHPGAAMVAPLGSPQTPLMTDHEGNQTKDIHCRLIRQTSEIVRSQHIDVKELRICVGTWNVGGICPPTDLDIQEWLDMKEPADIYVLGFQEIIPLEAGYMIGSEDNRPIAVWEHIIGESLNKKCPDKPRFKYFSAPPSPSSLSPSDYAHVMDDEFLSESNDDNDGELHPLIELDTNIVINDGTAHAETCKNPTSTSNIQKDKDFSRVPSKYTFDHSQETCLENLRHNLDESNNQKRSTKVLSHSERLAMIWPEQQLDMFTRHLQDSAKSSGSDCHLQTLDLACNNINNRIKRKRQQFIQIISKQMVGIFLSIWVQKSLRKHIQNLRLSILGVGKTPYIGNKASNKANADICFINMLQGSVSVSMSIHQTYFCFVCCHLAAGEKDGDELKRNAHVEAIHRRTVFDPVPTVSMPRRIRDHERIIWLGDLNYRINLSYEKTLELISKQDWDGLFEKDQLKKELRKGCTFDGWVEGLISFPPTYKYEFNSQKYVSDETASGRRTPSWCDRILSNGKGIKLLSYKRAELTFSDHRPVTAIYTVETEVLRHRKLQRALTHF</sequence>
<dbReference type="Gene3D" id="3.60.10.10">
    <property type="entry name" value="Endonuclease/exonuclease/phosphatase"/>
    <property type="match status" value="2"/>
</dbReference>
<feature type="signal peptide" evidence="3">
    <location>
        <begin position="1"/>
        <end position="17"/>
    </location>
</feature>
<feature type="chain" id="PRO_5023899692" description="Inositol polyphosphate-related phosphatase domain-containing protein" evidence="3">
    <location>
        <begin position="18"/>
        <end position="604"/>
    </location>
</feature>
<dbReference type="InterPro" id="IPR045849">
    <property type="entry name" value="IP5P_plant"/>
</dbReference>
<dbReference type="Pfam" id="PF22669">
    <property type="entry name" value="Exo_endo_phos2"/>
    <property type="match status" value="2"/>
</dbReference>
<name>A0A5J9UA82_9POAL</name>
<feature type="domain" description="Inositol polyphosphate-related phosphatase" evidence="4">
    <location>
        <begin position="285"/>
        <end position="593"/>
    </location>
</feature>
<evidence type="ECO:0000256" key="3">
    <source>
        <dbReference type="SAM" id="SignalP"/>
    </source>
</evidence>
<comment type="caution">
    <text evidence="5">The sequence shown here is derived from an EMBL/GenBank/DDBJ whole genome shotgun (WGS) entry which is preliminary data.</text>
</comment>
<dbReference type="PANTHER" id="PTHR45666:SF29">
    <property type="entry name" value="INOSITOL POLYPHOSPHATE-RELATED PHOSPHATASE DOMAIN-CONTAINING PROTEIN"/>
    <property type="match status" value="1"/>
</dbReference>
<evidence type="ECO:0000256" key="1">
    <source>
        <dbReference type="ARBA" id="ARBA00010768"/>
    </source>
</evidence>
<dbReference type="AlphaFoldDB" id="A0A5J9UA82"/>
<evidence type="ECO:0000259" key="4">
    <source>
        <dbReference type="SMART" id="SM00128"/>
    </source>
</evidence>
<organism evidence="5 6">
    <name type="scientific">Eragrostis curvula</name>
    <name type="common">weeping love grass</name>
    <dbReference type="NCBI Taxonomy" id="38414"/>
    <lineage>
        <taxon>Eukaryota</taxon>
        <taxon>Viridiplantae</taxon>
        <taxon>Streptophyta</taxon>
        <taxon>Embryophyta</taxon>
        <taxon>Tracheophyta</taxon>
        <taxon>Spermatophyta</taxon>
        <taxon>Magnoliopsida</taxon>
        <taxon>Liliopsida</taxon>
        <taxon>Poales</taxon>
        <taxon>Poaceae</taxon>
        <taxon>PACMAD clade</taxon>
        <taxon>Chloridoideae</taxon>
        <taxon>Eragrostideae</taxon>
        <taxon>Eragrostidinae</taxon>
        <taxon>Eragrostis</taxon>
    </lineage>
</organism>
<dbReference type="SMART" id="SM00128">
    <property type="entry name" value="IPPc"/>
    <property type="match status" value="1"/>
</dbReference>
<dbReference type="OrthoDB" id="621918at2759"/>
<dbReference type="InterPro" id="IPR000300">
    <property type="entry name" value="IPPc"/>
</dbReference>
<dbReference type="GO" id="GO:0034485">
    <property type="term" value="F:phosphatidylinositol-3,4,5-trisphosphate 5-phosphatase activity"/>
    <property type="evidence" value="ECO:0007669"/>
    <property type="project" value="TreeGrafter"/>
</dbReference>
<keyword evidence="3" id="KW-0732">Signal</keyword>
<keyword evidence="6" id="KW-1185">Reference proteome</keyword>
<dbReference type="GO" id="GO:0004439">
    <property type="term" value="F:phosphatidylinositol-4,5-bisphosphate 5-phosphatase activity"/>
    <property type="evidence" value="ECO:0007669"/>
    <property type="project" value="TreeGrafter"/>
</dbReference>
<dbReference type="SUPFAM" id="SSF56219">
    <property type="entry name" value="DNase I-like"/>
    <property type="match status" value="1"/>
</dbReference>
<evidence type="ECO:0000256" key="2">
    <source>
        <dbReference type="ARBA" id="ARBA00022801"/>
    </source>
</evidence>
<reference evidence="5 6" key="1">
    <citation type="journal article" date="2019" name="Sci. Rep.">
        <title>A high-quality genome of Eragrostis curvula grass provides insights into Poaceae evolution and supports new strategies to enhance forage quality.</title>
        <authorList>
            <person name="Carballo J."/>
            <person name="Santos B.A.C.M."/>
            <person name="Zappacosta D."/>
            <person name="Garbus I."/>
            <person name="Selva J.P."/>
            <person name="Gallo C.A."/>
            <person name="Diaz A."/>
            <person name="Albertini E."/>
            <person name="Caccamo M."/>
            <person name="Echenique V."/>
        </authorList>
    </citation>
    <scope>NUCLEOTIDE SEQUENCE [LARGE SCALE GENOMIC DNA]</scope>
    <source>
        <strain evidence="6">cv. Victoria</strain>
        <tissue evidence="5">Leaf</tissue>
    </source>
</reference>
<gene>
    <name evidence="5" type="ORF">EJB05_36664</name>
</gene>
<feature type="non-terminal residue" evidence="5">
    <location>
        <position position="1"/>
    </location>
</feature>
<keyword evidence="2" id="KW-0378">Hydrolase</keyword>
<dbReference type="EMBL" id="RWGY01000029">
    <property type="protein sequence ID" value="TVU20456.1"/>
    <property type="molecule type" value="Genomic_DNA"/>
</dbReference>
<dbReference type="InterPro" id="IPR036691">
    <property type="entry name" value="Endo/exonu/phosph_ase_sf"/>
</dbReference>
<evidence type="ECO:0000313" key="5">
    <source>
        <dbReference type="EMBL" id="TVU20456.1"/>
    </source>
</evidence>
<protein>
    <recommendedName>
        <fullName evidence="4">Inositol polyphosphate-related phosphatase domain-containing protein</fullName>
    </recommendedName>
</protein>
<dbReference type="Gramene" id="TVU20456">
    <property type="protein sequence ID" value="TVU20456"/>
    <property type="gene ID" value="EJB05_36664"/>
</dbReference>
<dbReference type="GO" id="GO:0046856">
    <property type="term" value="P:phosphatidylinositol dephosphorylation"/>
    <property type="evidence" value="ECO:0007669"/>
    <property type="project" value="InterPro"/>
</dbReference>
<comment type="similarity">
    <text evidence="1">Belongs to the inositol polyphosphate 5-phosphatase family.</text>
</comment>
<dbReference type="GO" id="GO:0004445">
    <property type="term" value="F:inositol-polyphosphate 5-phosphatase activity"/>
    <property type="evidence" value="ECO:0007669"/>
    <property type="project" value="InterPro"/>
</dbReference>
<accession>A0A5J9UA82</accession>
<dbReference type="Proteomes" id="UP000324897">
    <property type="component" value="Chromosome 7"/>
</dbReference>